<evidence type="ECO:0000313" key="2">
    <source>
        <dbReference type="EMBL" id="KKS00079.1"/>
    </source>
</evidence>
<accession>A0A0G0VH03</accession>
<feature type="chain" id="PRO_5002534982" evidence="1">
    <location>
        <begin position="19"/>
        <end position="164"/>
    </location>
</feature>
<organism evidence="2 3">
    <name type="scientific">Candidatus Uhrbacteria bacterium GW2011_GWC1_41_20</name>
    <dbReference type="NCBI Taxonomy" id="1618983"/>
    <lineage>
        <taxon>Bacteria</taxon>
        <taxon>Candidatus Uhriibacteriota</taxon>
    </lineage>
</organism>
<dbReference type="AlphaFoldDB" id="A0A0G0VH03"/>
<gene>
    <name evidence="2" type="ORF">UU50_C0001G0062</name>
</gene>
<dbReference type="PROSITE" id="PS51257">
    <property type="entry name" value="PROKAR_LIPOPROTEIN"/>
    <property type="match status" value="1"/>
</dbReference>
<feature type="signal peptide" evidence="1">
    <location>
        <begin position="1"/>
        <end position="18"/>
    </location>
</feature>
<evidence type="ECO:0000313" key="3">
    <source>
        <dbReference type="Proteomes" id="UP000033930"/>
    </source>
</evidence>
<dbReference type="Proteomes" id="UP000033930">
    <property type="component" value="Unassembled WGS sequence"/>
</dbReference>
<evidence type="ECO:0000256" key="1">
    <source>
        <dbReference type="SAM" id="SignalP"/>
    </source>
</evidence>
<comment type="caution">
    <text evidence="2">The sequence shown here is derived from an EMBL/GenBank/DDBJ whole genome shotgun (WGS) entry which is preliminary data.</text>
</comment>
<protein>
    <submittedName>
        <fullName evidence="2">Uncharacterized protein</fullName>
    </submittedName>
</protein>
<sequence>MKKTLFLMSLFALVLVGAGCDRSFDWDFGDSDYQYDDYAWGDYDSIPSAKLTVPVSVTVGESFDIMAHVTHNSDETQLLHSIDIGGSYLEGIAVTSSIPDFSQSYYLDDGTYTHTFLTDVPAGDGVDIVFHAVALESGNWKGAFDVCFDDGINCSFYTVSTFVE</sequence>
<proteinExistence type="predicted"/>
<reference evidence="2 3" key="1">
    <citation type="journal article" date="2015" name="Nature">
        <title>rRNA introns, odd ribosomes, and small enigmatic genomes across a large radiation of phyla.</title>
        <authorList>
            <person name="Brown C.T."/>
            <person name="Hug L.A."/>
            <person name="Thomas B.C."/>
            <person name="Sharon I."/>
            <person name="Castelle C.J."/>
            <person name="Singh A."/>
            <person name="Wilkins M.J."/>
            <person name="Williams K.H."/>
            <person name="Banfield J.F."/>
        </authorList>
    </citation>
    <scope>NUCLEOTIDE SEQUENCE [LARGE SCALE GENOMIC DNA]</scope>
</reference>
<dbReference type="EMBL" id="LCAW01000001">
    <property type="protein sequence ID" value="KKS00079.1"/>
    <property type="molecule type" value="Genomic_DNA"/>
</dbReference>
<name>A0A0G0VH03_9BACT</name>
<keyword evidence="1" id="KW-0732">Signal</keyword>